<dbReference type="Proteomes" id="UP001222087">
    <property type="component" value="Chromosome"/>
</dbReference>
<evidence type="ECO:0000259" key="8">
    <source>
        <dbReference type="Pfam" id="PF25145"/>
    </source>
</evidence>
<keyword evidence="4 5" id="KW-0472">Membrane</keyword>
<evidence type="ECO:0000259" key="6">
    <source>
        <dbReference type="Pfam" id="PF01957"/>
    </source>
</evidence>
<dbReference type="InterPro" id="IPR056738">
    <property type="entry name" value="NfeD1b_N"/>
</dbReference>
<dbReference type="PANTHER" id="PTHR33507:SF4">
    <property type="entry name" value="NODULATION COMPETITIVENESS PROTEIN NFED"/>
    <property type="match status" value="1"/>
</dbReference>
<sequence length="466" mass="50181">MVAVHALTPVSFSNYPLKANSYSNFQSVSHWQKIIIFISLFFISIISWANKIVELKINGAIGPATADFISRGIDNAQQASLILIILDTPGGLEKSMHSIVQDILASKVPVVTYVAPKGARAASAGTFLIYASTLAAMAPGTHLGAASPVNLNEMMDKNDKSQEPKSSMKQKAMNDAIAYIRSLAQLRGRNAEFAQQAVTDASTLTADEALQNGVINIVAKDRGDLLQQLDGLVVTQDGRKIQLNTKNTQVEQITPDWRMRFLQVITDPTVAYLLLLLGIYGIFFELVNPGFMLPGVVGAISILLALYALQLLPMSYAGLGLIILGILFIIGEAYAPSFGALGFGGTVAFIIGSILLIDSNHNSYRIAWSAIWAMAAANLLILLTLGTMTFKSRKKKLMHGIAVLLGAEGRTLGEVNPQGQAVIRGEIWAVHSKQPIAADKRIKVIATQGLQLEIEEIQTATKNGIN</sequence>
<dbReference type="SUPFAM" id="SSF52096">
    <property type="entry name" value="ClpP/crotonase"/>
    <property type="match status" value="1"/>
</dbReference>
<feature type="transmembrane region" description="Helical" evidence="5">
    <location>
        <begin position="340"/>
        <end position="357"/>
    </location>
</feature>
<dbReference type="InterPro" id="IPR002810">
    <property type="entry name" value="NfeD-like_C"/>
</dbReference>
<dbReference type="InterPro" id="IPR029045">
    <property type="entry name" value="ClpP/crotonase-like_dom_sf"/>
</dbReference>
<evidence type="ECO:0000256" key="3">
    <source>
        <dbReference type="ARBA" id="ARBA00022989"/>
    </source>
</evidence>
<keyword evidence="2 5" id="KW-0812">Transmembrane</keyword>
<feature type="domain" description="NfeD1b N-terminal" evidence="8">
    <location>
        <begin position="57"/>
        <end position="230"/>
    </location>
</feature>
<evidence type="ECO:0000256" key="4">
    <source>
        <dbReference type="ARBA" id="ARBA00023136"/>
    </source>
</evidence>
<evidence type="ECO:0000256" key="1">
    <source>
        <dbReference type="ARBA" id="ARBA00004141"/>
    </source>
</evidence>
<accession>A0ABY8AUG2</accession>
<evidence type="ECO:0000256" key="5">
    <source>
        <dbReference type="SAM" id="Phobius"/>
    </source>
</evidence>
<feature type="domain" description="NfeD integral membrane" evidence="7">
    <location>
        <begin position="269"/>
        <end position="383"/>
    </location>
</feature>
<feature type="transmembrane region" description="Helical" evidence="5">
    <location>
        <begin position="316"/>
        <end position="334"/>
    </location>
</feature>
<dbReference type="EMBL" id="CP119078">
    <property type="protein sequence ID" value="WED43026.1"/>
    <property type="molecule type" value="Genomic_DNA"/>
</dbReference>
<gene>
    <name evidence="9" type="ORF">PXX05_14175</name>
</gene>
<dbReference type="PANTHER" id="PTHR33507">
    <property type="entry name" value="INNER MEMBRANE PROTEIN YBBJ"/>
    <property type="match status" value="1"/>
</dbReference>
<keyword evidence="3 5" id="KW-1133">Transmembrane helix</keyword>
<dbReference type="RefSeq" id="WP_275088840.1">
    <property type="nucleotide sequence ID" value="NZ_CP119078.1"/>
</dbReference>
<reference evidence="9 10" key="1">
    <citation type="submission" date="2023-02" db="EMBL/GenBank/DDBJ databases">
        <title>Genome Sequence of L. cardiaca H63T.</title>
        <authorList>
            <person name="Lopez A.E."/>
            <person name="Cianciotto N.P."/>
        </authorList>
    </citation>
    <scope>NUCLEOTIDE SEQUENCE [LARGE SCALE GENOMIC DNA]</scope>
    <source>
        <strain evidence="9 10">H63</strain>
    </source>
</reference>
<dbReference type="Pfam" id="PF01957">
    <property type="entry name" value="NfeD"/>
    <property type="match status" value="1"/>
</dbReference>
<dbReference type="InterPro" id="IPR052165">
    <property type="entry name" value="Membrane_assoc_protease"/>
</dbReference>
<dbReference type="Pfam" id="PF24961">
    <property type="entry name" value="NfeD_membrane"/>
    <property type="match status" value="1"/>
</dbReference>
<feature type="domain" description="NfeD-like C-terminal" evidence="6">
    <location>
        <begin position="404"/>
        <end position="455"/>
    </location>
</feature>
<evidence type="ECO:0000259" key="7">
    <source>
        <dbReference type="Pfam" id="PF24961"/>
    </source>
</evidence>
<name>A0ABY8AUG2_9GAMM</name>
<organism evidence="9 10">
    <name type="scientific">Legionella cardiaca</name>
    <dbReference type="NCBI Taxonomy" id="1071983"/>
    <lineage>
        <taxon>Bacteria</taxon>
        <taxon>Pseudomonadati</taxon>
        <taxon>Pseudomonadota</taxon>
        <taxon>Gammaproteobacteria</taxon>
        <taxon>Legionellales</taxon>
        <taxon>Legionellaceae</taxon>
        <taxon>Legionella</taxon>
    </lineage>
</organism>
<evidence type="ECO:0000313" key="10">
    <source>
        <dbReference type="Proteomes" id="UP001222087"/>
    </source>
</evidence>
<dbReference type="CDD" id="cd07020">
    <property type="entry name" value="Clp_protease_NfeD_1"/>
    <property type="match status" value="1"/>
</dbReference>
<keyword evidence="10" id="KW-1185">Reference proteome</keyword>
<dbReference type="Pfam" id="PF25145">
    <property type="entry name" value="NfeD1b_N"/>
    <property type="match status" value="1"/>
</dbReference>
<dbReference type="Gene3D" id="3.90.226.10">
    <property type="entry name" value="2-enoyl-CoA Hydratase, Chain A, domain 1"/>
    <property type="match status" value="1"/>
</dbReference>
<evidence type="ECO:0000256" key="2">
    <source>
        <dbReference type="ARBA" id="ARBA00022692"/>
    </source>
</evidence>
<feature type="transmembrane region" description="Helical" evidence="5">
    <location>
        <begin position="264"/>
        <end position="284"/>
    </location>
</feature>
<dbReference type="InterPro" id="IPR012340">
    <property type="entry name" value="NA-bd_OB-fold"/>
</dbReference>
<dbReference type="Gene3D" id="2.40.50.140">
    <property type="entry name" value="Nucleic acid-binding proteins"/>
    <property type="match status" value="1"/>
</dbReference>
<evidence type="ECO:0000313" key="9">
    <source>
        <dbReference type="EMBL" id="WED43026.1"/>
    </source>
</evidence>
<dbReference type="InterPro" id="IPR056739">
    <property type="entry name" value="NfeD_membrane"/>
</dbReference>
<proteinExistence type="predicted"/>
<dbReference type="SUPFAM" id="SSF141322">
    <property type="entry name" value="NfeD domain-like"/>
    <property type="match status" value="1"/>
</dbReference>
<protein>
    <submittedName>
        <fullName evidence="9">Nodulation protein NfeD</fullName>
    </submittedName>
</protein>
<feature type="transmembrane region" description="Helical" evidence="5">
    <location>
        <begin position="30"/>
        <end position="49"/>
    </location>
</feature>
<feature type="transmembrane region" description="Helical" evidence="5">
    <location>
        <begin position="369"/>
        <end position="390"/>
    </location>
</feature>
<comment type="subcellular location">
    <subcellularLocation>
        <location evidence="1">Membrane</location>
        <topology evidence="1">Multi-pass membrane protein</topology>
    </subcellularLocation>
</comment>